<dbReference type="SUPFAM" id="SSF53335">
    <property type="entry name" value="S-adenosyl-L-methionine-dependent methyltransferases"/>
    <property type="match status" value="1"/>
</dbReference>
<dbReference type="AlphaFoldDB" id="W7IVT7"/>
<dbReference type="STRING" id="909613.UO65_0070"/>
<dbReference type="Gene3D" id="3.40.50.150">
    <property type="entry name" value="Vaccinia Virus protein VP39"/>
    <property type="match status" value="1"/>
</dbReference>
<dbReference type="PANTHER" id="PTHR36973">
    <property type="entry name" value="SLL1456 PROTEIN-RELATED"/>
    <property type="match status" value="1"/>
</dbReference>
<dbReference type="eggNOG" id="COG0438">
    <property type="taxonomic scope" value="Bacteria"/>
</dbReference>
<gene>
    <name evidence="3" type="ORF">UO65_0070</name>
</gene>
<dbReference type="RefSeq" id="WP_152551900.1">
    <property type="nucleotide sequence ID" value="NZ_AYXG01000004.1"/>
</dbReference>
<protein>
    <recommendedName>
        <fullName evidence="2">Methyltransferase FkbM domain-containing protein</fullName>
    </recommendedName>
</protein>
<evidence type="ECO:0000259" key="2">
    <source>
        <dbReference type="Pfam" id="PF05050"/>
    </source>
</evidence>
<name>W7IVT7_9PSEU</name>
<dbReference type="PANTHER" id="PTHR36973:SF4">
    <property type="entry name" value="NODULATION PROTEIN"/>
    <property type="match status" value="1"/>
</dbReference>
<feature type="domain" description="Methyltransferase FkbM" evidence="2">
    <location>
        <begin position="38"/>
        <end position="206"/>
    </location>
</feature>
<dbReference type="InterPro" id="IPR006342">
    <property type="entry name" value="FkbM_mtfrase"/>
</dbReference>
<sequence length="241" mass="26424">MVSPAPREVRDLPPHSGNLMSAGQRRRILLREVDVVIDGGANGGQYAKWMRKCGFRGRIHSFEPASSTFAVLADEAASDVDWYCHNTALGVADGEATLHLTRTSLGSSMFQRTELHSRMWPRDVEAGVETVPVRSLRSLWPELGCAGQRVHLKLDVEGAELSVLEGAGPHLDDLALLELELPLVAVHRGAPSFCDILDFLTERGFDIIALEQNHRGDETTGQMLMLDGLFRSSGARPEGCR</sequence>
<dbReference type="NCBIfam" id="TIGR01444">
    <property type="entry name" value="fkbM_fam"/>
    <property type="match status" value="1"/>
</dbReference>
<dbReference type="GO" id="GO:0008171">
    <property type="term" value="F:O-methyltransferase activity"/>
    <property type="evidence" value="ECO:0007669"/>
    <property type="project" value="TreeGrafter"/>
</dbReference>
<dbReference type="EMBL" id="AYXG01000004">
    <property type="protein sequence ID" value="EWC64463.1"/>
    <property type="molecule type" value="Genomic_DNA"/>
</dbReference>
<accession>W7IVT7</accession>
<dbReference type="OrthoDB" id="4703964at2"/>
<dbReference type="PATRIC" id="fig|909613.9.peg.72"/>
<evidence type="ECO:0000256" key="1">
    <source>
        <dbReference type="SAM" id="MobiDB-lite"/>
    </source>
</evidence>
<dbReference type="InterPro" id="IPR053188">
    <property type="entry name" value="FkbM_Methyltransferase"/>
</dbReference>
<organism evidence="3 4">
    <name type="scientific">Actinokineospora spheciospongiae</name>
    <dbReference type="NCBI Taxonomy" id="909613"/>
    <lineage>
        <taxon>Bacteria</taxon>
        <taxon>Bacillati</taxon>
        <taxon>Actinomycetota</taxon>
        <taxon>Actinomycetes</taxon>
        <taxon>Pseudonocardiales</taxon>
        <taxon>Pseudonocardiaceae</taxon>
        <taxon>Actinokineospora</taxon>
    </lineage>
</organism>
<proteinExistence type="predicted"/>
<keyword evidence="4" id="KW-1185">Reference proteome</keyword>
<dbReference type="InterPro" id="IPR029063">
    <property type="entry name" value="SAM-dependent_MTases_sf"/>
</dbReference>
<evidence type="ECO:0000313" key="3">
    <source>
        <dbReference type="EMBL" id="EWC64463.1"/>
    </source>
</evidence>
<reference evidence="3 4" key="1">
    <citation type="journal article" date="2014" name="Genome Announc.">
        <title>Draft Genome Sequence of the Antitrypanosomally Active Sponge-Associated Bacterium Actinokineospora sp. Strain EG49.</title>
        <authorList>
            <person name="Harjes J."/>
            <person name="Ryu T."/>
            <person name="Abdelmohsen U.R."/>
            <person name="Moitinho-Silva L."/>
            <person name="Horn H."/>
            <person name="Ravasi T."/>
            <person name="Hentschel U."/>
        </authorList>
    </citation>
    <scope>NUCLEOTIDE SEQUENCE [LARGE SCALE GENOMIC DNA]</scope>
    <source>
        <strain evidence="3 4">EG49</strain>
    </source>
</reference>
<feature type="region of interest" description="Disordered" evidence="1">
    <location>
        <begin position="1"/>
        <end position="20"/>
    </location>
</feature>
<dbReference type="Proteomes" id="UP000019277">
    <property type="component" value="Unassembled WGS sequence"/>
</dbReference>
<dbReference type="Pfam" id="PF05050">
    <property type="entry name" value="Methyltransf_21"/>
    <property type="match status" value="1"/>
</dbReference>
<comment type="caution">
    <text evidence="3">The sequence shown here is derived from an EMBL/GenBank/DDBJ whole genome shotgun (WGS) entry which is preliminary data.</text>
</comment>
<evidence type="ECO:0000313" key="4">
    <source>
        <dbReference type="Proteomes" id="UP000019277"/>
    </source>
</evidence>